<feature type="chain" id="PRO_5045749317" evidence="3">
    <location>
        <begin position="24"/>
        <end position="520"/>
    </location>
</feature>
<keyword evidence="2" id="KW-0964">Secreted</keyword>
<keyword evidence="2" id="KW-0119">Carbohydrate metabolism</keyword>
<dbReference type="SMART" id="SM00656">
    <property type="entry name" value="Amb_all"/>
    <property type="match status" value="1"/>
</dbReference>
<name>A0ABP9R426_9RHOO</name>
<keyword evidence="3" id="KW-0732">Signal</keyword>
<evidence type="ECO:0000313" key="6">
    <source>
        <dbReference type="Proteomes" id="UP001500547"/>
    </source>
</evidence>
<evidence type="ECO:0000256" key="3">
    <source>
        <dbReference type="SAM" id="SignalP"/>
    </source>
</evidence>
<organism evidence="5 6">
    <name type="scientific">Viridibacterium curvum</name>
    <dbReference type="NCBI Taxonomy" id="1101404"/>
    <lineage>
        <taxon>Bacteria</taxon>
        <taxon>Pseudomonadati</taxon>
        <taxon>Pseudomonadota</taxon>
        <taxon>Betaproteobacteria</taxon>
        <taxon>Rhodocyclales</taxon>
        <taxon>Rhodocyclaceae</taxon>
        <taxon>Viridibacterium</taxon>
    </lineage>
</organism>
<dbReference type="InterPro" id="IPR002022">
    <property type="entry name" value="Pec_lyase"/>
</dbReference>
<accession>A0ABP9R426</accession>
<comment type="subcellular location">
    <subcellularLocation>
        <location evidence="2">Secreted</location>
    </subcellularLocation>
</comment>
<feature type="signal peptide" evidence="3">
    <location>
        <begin position="1"/>
        <end position="23"/>
    </location>
</feature>
<gene>
    <name evidence="5" type="ORF">GCM10025770_35650</name>
</gene>
<keyword evidence="6" id="KW-1185">Reference proteome</keyword>
<dbReference type="InterPro" id="IPR012334">
    <property type="entry name" value="Pectin_lyas_fold"/>
</dbReference>
<comment type="caution">
    <text evidence="5">The sequence shown here is derived from an EMBL/GenBank/DDBJ whole genome shotgun (WGS) entry which is preliminary data.</text>
</comment>
<evidence type="ECO:0000256" key="1">
    <source>
        <dbReference type="ARBA" id="ARBA00023239"/>
    </source>
</evidence>
<dbReference type="GO" id="GO:0016829">
    <property type="term" value="F:lyase activity"/>
    <property type="evidence" value="ECO:0007669"/>
    <property type="project" value="UniProtKB-KW"/>
</dbReference>
<dbReference type="EMBL" id="BAABLD010000017">
    <property type="protein sequence ID" value="GAA5171265.1"/>
    <property type="molecule type" value="Genomic_DNA"/>
</dbReference>
<sequence length="520" mass="56540">MYAPRLRQIAFALSLFGSTLAIAAPNSLGAFGWASANGGTTGGHGADKAHTYTVTTRAQLIKALMPDAVINADGSFTSAAGPDATKKIIYIKGKINLSQNLAGQELKYEHYKDPAFDFNAYVEAYKPAVWNANPANWDAAKNRPKLPTGPLEEARQRSADKQAAVVKIPVGSNTSIIGDGSADTVRIINGQLSVTNVSNVVIRNITFEDAFDYFPEWDPTDSFSLTTPATPGCQATYVDASTGPQKCPGGRWNSEYDTISVLNAKNVWIDHCSFNDGPREDWRYPSVFSAPHIGYDYLVQHHDGLVDVNGTSDYVTLSYNKFQNHDKTNLLGNSNTVSDANGWGHLTITVANNWYENAGQRLPRVRFGKVHVYNNYFYGTAGYLGQYAPADTSAQPSNRFLYGIGIGNFAKIYAENNVYEVKAANGVTVDDSVMFFNWYGANATINGVVEKTYFYDTGTILNGKARSITAAAQAKAVTQGKPALEDTRTIWSPSSNYVYAPLTSDKVKNHVQTKAGAGRL</sequence>
<dbReference type="Pfam" id="PF00544">
    <property type="entry name" value="Pectate_lyase_4"/>
    <property type="match status" value="2"/>
</dbReference>
<dbReference type="PANTHER" id="PTHR31683">
    <property type="entry name" value="PECTATE LYASE 18-RELATED"/>
    <property type="match status" value="1"/>
</dbReference>
<keyword evidence="2" id="KW-0624">Polysaccharide degradation</keyword>
<dbReference type="SUPFAM" id="SSF51126">
    <property type="entry name" value="Pectin lyase-like"/>
    <property type="match status" value="1"/>
</dbReference>
<comment type="similarity">
    <text evidence="2">Belongs to the polysaccharide lyase 1 family.</text>
</comment>
<reference evidence="6" key="1">
    <citation type="journal article" date="2019" name="Int. J. Syst. Evol. Microbiol.">
        <title>The Global Catalogue of Microorganisms (GCM) 10K type strain sequencing project: providing services to taxonomists for standard genome sequencing and annotation.</title>
        <authorList>
            <consortium name="The Broad Institute Genomics Platform"/>
            <consortium name="The Broad Institute Genome Sequencing Center for Infectious Disease"/>
            <person name="Wu L."/>
            <person name="Ma J."/>
        </authorList>
    </citation>
    <scope>NUCLEOTIDE SEQUENCE [LARGE SCALE GENOMIC DNA]</scope>
    <source>
        <strain evidence="6">JCM 18715</strain>
    </source>
</reference>
<dbReference type="PANTHER" id="PTHR31683:SF18">
    <property type="entry name" value="PECTATE LYASE 21-RELATED"/>
    <property type="match status" value="1"/>
</dbReference>
<evidence type="ECO:0000256" key="2">
    <source>
        <dbReference type="RuleBase" id="RU361173"/>
    </source>
</evidence>
<dbReference type="InterPro" id="IPR045032">
    <property type="entry name" value="PEL"/>
</dbReference>
<evidence type="ECO:0000313" key="5">
    <source>
        <dbReference type="EMBL" id="GAA5171265.1"/>
    </source>
</evidence>
<protein>
    <submittedName>
        <fullName evidence="5">Pectate lyase</fullName>
    </submittedName>
</protein>
<dbReference type="Gene3D" id="2.160.20.10">
    <property type="entry name" value="Single-stranded right-handed beta-helix, Pectin lyase-like"/>
    <property type="match status" value="1"/>
</dbReference>
<feature type="domain" description="Pectate lyase" evidence="4">
    <location>
        <begin position="158"/>
        <end position="425"/>
    </location>
</feature>
<keyword evidence="1 2" id="KW-0456">Lyase</keyword>
<dbReference type="RefSeq" id="WP_345534468.1">
    <property type="nucleotide sequence ID" value="NZ_BAABLD010000017.1"/>
</dbReference>
<dbReference type="Proteomes" id="UP001500547">
    <property type="component" value="Unassembled WGS sequence"/>
</dbReference>
<proteinExistence type="inferred from homology"/>
<dbReference type="InterPro" id="IPR011050">
    <property type="entry name" value="Pectin_lyase_fold/virulence"/>
</dbReference>
<evidence type="ECO:0000259" key="4">
    <source>
        <dbReference type="SMART" id="SM00656"/>
    </source>
</evidence>